<evidence type="ECO:0000256" key="2">
    <source>
        <dbReference type="ARBA" id="ARBA00022771"/>
    </source>
</evidence>
<protein>
    <recommendedName>
        <fullName evidence="6">ZZ-type domain-containing protein</fullName>
    </recommendedName>
</protein>
<reference evidence="7" key="2">
    <citation type="submission" date="2020-11" db="EMBL/GenBank/DDBJ databases">
        <authorList>
            <consortium name="DOE Joint Genome Institute"/>
            <person name="Kuo A."/>
            <person name="Miyauchi S."/>
            <person name="Kiss E."/>
            <person name="Drula E."/>
            <person name="Kohler A."/>
            <person name="Sanchez-Garcia M."/>
            <person name="Andreopoulos B."/>
            <person name="Barry K.W."/>
            <person name="Bonito G."/>
            <person name="Buee M."/>
            <person name="Carver A."/>
            <person name="Chen C."/>
            <person name="Cichocki N."/>
            <person name="Clum A."/>
            <person name="Culley D."/>
            <person name="Crous P.W."/>
            <person name="Fauchery L."/>
            <person name="Girlanda M."/>
            <person name="Hayes R."/>
            <person name="Keri Z."/>
            <person name="Labutti K."/>
            <person name="Lipzen A."/>
            <person name="Lombard V."/>
            <person name="Magnuson J."/>
            <person name="Maillard F."/>
            <person name="Morin E."/>
            <person name="Murat C."/>
            <person name="Nolan M."/>
            <person name="Ohm R."/>
            <person name="Pangilinan J."/>
            <person name="Pereira M."/>
            <person name="Perotto S."/>
            <person name="Peter M."/>
            <person name="Riley R."/>
            <person name="Sitrit Y."/>
            <person name="Stielow B."/>
            <person name="Szollosi G."/>
            <person name="Zifcakova L."/>
            <person name="Stursova M."/>
            <person name="Spatafora J.W."/>
            <person name="Tedersoo L."/>
            <person name="Vaario L.-M."/>
            <person name="Yamada A."/>
            <person name="Yan M."/>
            <person name="Wang P."/>
            <person name="Xu J."/>
            <person name="Bruns T."/>
            <person name="Baldrian P."/>
            <person name="Vilgalys R."/>
            <person name="Henrissat B."/>
            <person name="Grigoriev I.V."/>
            <person name="Hibbett D."/>
            <person name="Nagy L.G."/>
            <person name="Martin F.M."/>
        </authorList>
    </citation>
    <scope>NUCLEOTIDE SEQUENCE</scope>
    <source>
        <strain evidence="7">UH-Tt-Lm1</strain>
    </source>
</reference>
<feature type="compositionally biased region" description="Basic and acidic residues" evidence="5">
    <location>
        <begin position="590"/>
        <end position="599"/>
    </location>
</feature>
<feature type="region of interest" description="Disordered" evidence="5">
    <location>
        <begin position="73"/>
        <end position="95"/>
    </location>
</feature>
<feature type="region of interest" description="Disordered" evidence="5">
    <location>
        <begin position="561"/>
        <end position="630"/>
    </location>
</feature>
<dbReference type="CDD" id="cd14947">
    <property type="entry name" value="NBR1_like"/>
    <property type="match status" value="1"/>
</dbReference>
<sequence>MDAPRPVELPVHTGVICDVCESTVRGVRHKCLDCPDYDMCTSCITNRRTRHALTHEFFEIEEPGRVIVHTVFSGEGERETSQPSTPPRPSVTESESQPVLHNAACDMCDSQIYGDRFKCLDCPDYDTCTRCIAITPEQHPHSFVKIADPQALMIRHRLRAQHPARCDGCQKKVIGIRYKCMVCPDYDLCEKCEAHPIPYHPPTHHLLKMRTSTVPVPNHPGPSILVPVQPASPPSPTRSVETTSLFATPPAPPTIGLVPEGSLIPDLNVLVEEPASFPTPTVKLVDAPLTDAPAVDPQEKESSFPGTFEPDEEPFLRNLDLERGLGDLNFERDFAQWFNAAADAKSDTAVAPQPTVEESGTIVNPEPVEMSQAAPASPVMSERAVQPVSSPVPESPLRGTFISDNNISDGHLLPPGAEFVKSWKMLNDGVRDWPESTQLVFVAGDKLVSDENTVVKVGKVAAGEEIDIWTGDMKAPENPGKYVSYWRLNDGNGNHFGHSLWADITVSEPQNSSDDEGALSSSSLITMPHAAPEKSSAPSVGPVTLAATATRANTTITATTDTLSDVGSDDSDLSIVDVPSSPSLSSAHSDAFEDPHEEPAPAPPTPAHGGNSASTSNGDFVVLYETETDD</sequence>
<keyword evidence="1" id="KW-0479">Metal-binding</keyword>
<feature type="domain" description="ZZ-type" evidence="6">
    <location>
        <begin position="12"/>
        <end position="65"/>
    </location>
</feature>
<gene>
    <name evidence="7" type="ORF">BJ322DRAFT_1004759</name>
</gene>
<dbReference type="AlphaFoldDB" id="A0A9P6HEP3"/>
<name>A0A9P6HEP3_9AGAM</name>
<dbReference type="PROSITE" id="PS50135">
    <property type="entry name" value="ZF_ZZ_2"/>
    <property type="match status" value="2"/>
</dbReference>
<organism evidence="7 8">
    <name type="scientific">Thelephora terrestris</name>
    <dbReference type="NCBI Taxonomy" id="56493"/>
    <lineage>
        <taxon>Eukaryota</taxon>
        <taxon>Fungi</taxon>
        <taxon>Dikarya</taxon>
        <taxon>Basidiomycota</taxon>
        <taxon>Agaricomycotina</taxon>
        <taxon>Agaricomycetes</taxon>
        <taxon>Thelephorales</taxon>
        <taxon>Thelephoraceae</taxon>
        <taxon>Thelephora</taxon>
    </lineage>
</organism>
<feature type="domain" description="ZZ-type" evidence="6">
    <location>
        <begin position="161"/>
        <end position="214"/>
    </location>
</feature>
<dbReference type="InterPro" id="IPR032350">
    <property type="entry name" value="Nbr1_FW"/>
</dbReference>
<evidence type="ECO:0000256" key="5">
    <source>
        <dbReference type="SAM" id="MobiDB-lite"/>
    </source>
</evidence>
<feature type="compositionally biased region" description="Low complexity" evidence="5">
    <location>
        <begin position="573"/>
        <end position="589"/>
    </location>
</feature>
<accession>A0A9P6HEP3</accession>
<evidence type="ECO:0000256" key="3">
    <source>
        <dbReference type="ARBA" id="ARBA00022833"/>
    </source>
</evidence>
<dbReference type="CDD" id="cd02249">
    <property type="entry name" value="ZZ"/>
    <property type="match status" value="1"/>
</dbReference>
<dbReference type="PANTHER" id="PTHR20930">
    <property type="entry name" value="OVARIAN CARCINOMA ANTIGEN CA125-RELATED"/>
    <property type="match status" value="1"/>
</dbReference>
<dbReference type="SMART" id="SM00291">
    <property type="entry name" value="ZnF_ZZ"/>
    <property type="match status" value="3"/>
</dbReference>
<evidence type="ECO:0000313" key="7">
    <source>
        <dbReference type="EMBL" id="KAF9785696.1"/>
    </source>
</evidence>
<dbReference type="SUPFAM" id="SSF57850">
    <property type="entry name" value="RING/U-box"/>
    <property type="match status" value="3"/>
</dbReference>
<dbReference type="OrthoDB" id="661148at2759"/>
<reference evidence="7" key="1">
    <citation type="journal article" date="2020" name="Nat. Commun.">
        <title>Large-scale genome sequencing of mycorrhizal fungi provides insights into the early evolution of symbiotic traits.</title>
        <authorList>
            <person name="Miyauchi S."/>
            <person name="Kiss E."/>
            <person name="Kuo A."/>
            <person name="Drula E."/>
            <person name="Kohler A."/>
            <person name="Sanchez-Garcia M."/>
            <person name="Morin E."/>
            <person name="Andreopoulos B."/>
            <person name="Barry K.W."/>
            <person name="Bonito G."/>
            <person name="Buee M."/>
            <person name="Carver A."/>
            <person name="Chen C."/>
            <person name="Cichocki N."/>
            <person name="Clum A."/>
            <person name="Culley D."/>
            <person name="Crous P.W."/>
            <person name="Fauchery L."/>
            <person name="Girlanda M."/>
            <person name="Hayes R.D."/>
            <person name="Keri Z."/>
            <person name="LaButti K."/>
            <person name="Lipzen A."/>
            <person name="Lombard V."/>
            <person name="Magnuson J."/>
            <person name="Maillard F."/>
            <person name="Murat C."/>
            <person name="Nolan M."/>
            <person name="Ohm R.A."/>
            <person name="Pangilinan J."/>
            <person name="Pereira M.F."/>
            <person name="Perotto S."/>
            <person name="Peter M."/>
            <person name="Pfister S."/>
            <person name="Riley R."/>
            <person name="Sitrit Y."/>
            <person name="Stielow J.B."/>
            <person name="Szollosi G."/>
            <person name="Zifcakova L."/>
            <person name="Stursova M."/>
            <person name="Spatafora J.W."/>
            <person name="Tedersoo L."/>
            <person name="Vaario L.M."/>
            <person name="Yamada A."/>
            <person name="Yan M."/>
            <person name="Wang P."/>
            <person name="Xu J."/>
            <person name="Bruns T."/>
            <person name="Baldrian P."/>
            <person name="Vilgalys R."/>
            <person name="Dunand C."/>
            <person name="Henrissat B."/>
            <person name="Grigoriev I.V."/>
            <person name="Hibbett D."/>
            <person name="Nagy L.G."/>
            <person name="Martin F.M."/>
        </authorList>
    </citation>
    <scope>NUCLEOTIDE SEQUENCE</scope>
    <source>
        <strain evidence="7">UH-Tt-Lm1</strain>
    </source>
</reference>
<dbReference type="PROSITE" id="PS01357">
    <property type="entry name" value="ZF_ZZ_1"/>
    <property type="match status" value="1"/>
</dbReference>
<dbReference type="PANTHER" id="PTHR20930:SF0">
    <property type="entry name" value="PROTEIN ILRUN"/>
    <property type="match status" value="1"/>
</dbReference>
<dbReference type="EMBL" id="WIUZ02000006">
    <property type="protein sequence ID" value="KAF9785696.1"/>
    <property type="molecule type" value="Genomic_DNA"/>
</dbReference>
<keyword evidence="8" id="KW-1185">Reference proteome</keyword>
<evidence type="ECO:0000259" key="6">
    <source>
        <dbReference type="PROSITE" id="PS50135"/>
    </source>
</evidence>
<dbReference type="CDD" id="cd02340">
    <property type="entry name" value="ZZ_NBR1_like"/>
    <property type="match status" value="2"/>
</dbReference>
<proteinExistence type="predicted"/>
<evidence type="ECO:0000256" key="1">
    <source>
        <dbReference type="ARBA" id="ARBA00022723"/>
    </source>
</evidence>
<dbReference type="Proteomes" id="UP000736335">
    <property type="component" value="Unassembled WGS sequence"/>
</dbReference>
<dbReference type="InterPro" id="IPR013783">
    <property type="entry name" value="Ig-like_fold"/>
</dbReference>
<keyword evidence="2 4" id="KW-0863">Zinc-finger</keyword>
<dbReference type="Pfam" id="PF00569">
    <property type="entry name" value="ZZ"/>
    <property type="match status" value="3"/>
</dbReference>
<comment type="caution">
    <text evidence="7">The sequence shown here is derived from an EMBL/GenBank/DDBJ whole genome shotgun (WGS) entry which is preliminary data.</text>
</comment>
<dbReference type="Gene3D" id="3.30.60.90">
    <property type="match status" value="3"/>
</dbReference>
<dbReference type="Pfam" id="PF16158">
    <property type="entry name" value="N_BRCA1_IG"/>
    <property type="match status" value="1"/>
</dbReference>
<dbReference type="GO" id="GO:0008270">
    <property type="term" value="F:zinc ion binding"/>
    <property type="evidence" value="ECO:0007669"/>
    <property type="project" value="UniProtKB-KW"/>
</dbReference>
<keyword evidence="3" id="KW-0862">Zinc</keyword>
<dbReference type="InterPro" id="IPR043145">
    <property type="entry name" value="Znf_ZZ_sf"/>
</dbReference>
<dbReference type="InterPro" id="IPR000433">
    <property type="entry name" value="Znf_ZZ"/>
</dbReference>
<dbReference type="Gene3D" id="2.60.40.10">
    <property type="entry name" value="Immunoglobulins"/>
    <property type="match status" value="1"/>
</dbReference>
<evidence type="ECO:0000313" key="8">
    <source>
        <dbReference type="Proteomes" id="UP000736335"/>
    </source>
</evidence>
<evidence type="ECO:0000256" key="4">
    <source>
        <dbReference type="PROSITE-ProRule" id="PRU00228"/>
    </source>
</evidence>